<accession>A0AAP0HWQ4</accession>
<keyword evidence="1" id="KW-1133">Transmembrane helix</keyword>
<keyword evidence="1" id="KW-0472">Membrane</keyword>
<name>A0AAP0HWQ4_9MAGN</name>
<feature type="transmembrane region" description="Helical" evidence="1">
    <location>
        <begin position="52"/>
        <end position="70"/>
    </location>
</feature>
<keyword evidence="3" id="KW-1185">Reference proteome</keyword>
<gene>
    <name evidence="2" type="ORF">Scep_021272</name>
</gene>
<sequence>MWPYVCSSLTKGEIPLFLSLSLSLSLSFCSFIHRGRIVFGVLKEKRQFSSHLFVLIFSGYVLNSTIFHFLRSKTVLFFIFCHDL</sequence>
<reference evidence="2 3" key="1">
    <citation type="submission" date="2024-01" db="EMBL/GenBank/DDBJ databases">
        <title>Genome assemblies of Stephania.</title>
        <authorList>
            <person name="Yang L."/>
        </authorList>
    </citation>
    <scope>NUCLEOTIDE SEQUENCE [LARGE SCALE GENOMIC DNA]</scope>
    <source>
        <strain evidence="2">JXDWG</strain>
        <tissue evidence="2">Leaf</tissue>
    </source>
</reference>
<feature type="transmembrane region" description="Helical" evidence="1">
    <location>
        <begin position="14"/>
        <end position="32"/>
    </location>
</feature>
<dbReference type="Proteomes" id="UP001419268">
    <property type="component" value="Unassembled WGS sequence"/>
</dbReference>
<dbReference type="EMBL" id="JBBNAG010000009">
    <property type="protein sequence ID" value="KAK9104428.1"/>
    <property type="molecule type" value="Genomic_DNA"/>
</dbReference>
<organism evidence="2 3">
    <name type="scientific">Stephania cephalantha</name>
    <dbReference type="NCBI Taxonomy" id="152367"/>
    <lineage>
        <taxon>Eukaryota</taxon>
        <taxon>Viridiplantae</taxon>
        <taxon>Streptophyta</taxon>
        <taxon>Embryophyta</taxon>
        <taxon>Tracheophyta</taxon>
        <taxon>Spermatophyta</taxon>
        <taxon>Magnoliopsida</taxon>
        <taxon>Ranunculales</taxon>
        <taxon>Menispermaceae</taxon>
        <taxon>Menispermoideae</taxon>
        <taxon>Cissampelideae</taxon>
        <taxon>Stephania</taxon>
    </lineage>
</organism>
<evidence type="ECO:0000313" key="2">
    <source>
        <dbReference type="EMBL" id="KAK9104428.1"/>
    </source>
</evidence>
<proteinExistence type="predicted"/>
<dbReference type="AlphaFoldDB" id="A0AAP0HWQ4"/>
<keyword evidence="1" id="KW-0812">Transmembrane</keyword>
<protein>
    <submittedName>
        <fullName evidence="2">Uncharacterized protein</fullName>
    </submittedName>
</protein>
<comment type="caution">
    <text evidence="2">The sequence shown here is derived from an EMBL/GenBank/DDBJ whole genome shotgun (WGS) entry which is preliminary data.</text>
</comment>
<evidence type="ECO:0000313" key="3">
    <source>
        <dbReference type="Proteomes" id="UP001419268"/>
    </source>
</evidence>
<evidence type="ECO:0000256" key="1">
    <source>
        <dbReference type="SAM" id="Phobius"/>
    </source>
</evidence>